<dbReference type="PANTHER" id="PTHR35337">
    <property type="entry name" value="SLR1478 PROTEIN"/>
    <property type="match status" value="1"/>
</dbReference>
<keyword evidence="3" id="KW-1185">Reference proteome</keyword>
<keyword evidence="1" id="KW-1133">Transmembrane helix</keyword>
<dbReference type="InterPro" id="IPR002798">
    <property type="entry name" value="SpoIIM-like"/>
</dbReference>
<feature type="transmembrane region" description="Helical" evidence="1">
    <location>
        <begin position="114"/>
        <end position="144"/>
    </location>
</feature>
<sequence length="212" mass="21989">MVPRPPPAARLYRRWIARYVPVAALLLLASGLVGFALGSQVPSSWLQAPGTAGQSPFTPVELTTVSLAVHNLGALFVMFLGAVSLGAATVLSLVLNGFVIGAIVAIALKQVSPVVVAALIVPHGLVEIPALLVVAAVGLRFGWLSIQYLRGRTDALLTTRDLREAGWLLTLAVALIVVAAFIEANLTLEIADRFTDADLSGIAANGAVVSPA</sequence>
<dbReference type="Proteomes" id="UP001166304">
    <property type="component" value="Unassembled WGS sequence"/>
</dbReference>
<feature type="transmembrane region" description="Helical" evidence="1">
    <location>
        <begin position="62"/>
        <end position="83"/>
    </location>
</feature>
<dbReference type="PANTHER" id="PTHR35337:SF1">
    <property type="entry name" value="SLR1478 PROTEIN"/>
    <property type="match status" value="1"/>
</dbReference>
<evidence type="ECO:0000313" key="2">
    <source>
        <dbReference type="EMBL" id="MBV0900795.1"/>
    </source>
</evidence>
<organism evidence="2 3">
    <name type="scientific">Haloarcula salina</name>
    <dbReference type="NCBI Taxonomy" id="1429914"/>
    <lineage>
        <taxon>Archaea</taxon>
        <taxon>Methanobacteriati</taxon>
        <taxon>Methanobacteriota</taxon>
        <taxon>Stenosarchaea group</taxon>
        <taxon>Halobacteria</taxon>
        <taxon>Halobacteriales</taxon>
        <taxon>Haloarculaceae</taxon>
        <taxon>Haloarcula</taxon>
    </lineage>
</organism>
<evidence type="ECO:0000256" key="1">
    <source>
        <dbReference type="SAM" id="Phobius"/>
    </source>
</evidence>
<keyword evidence="1" id="KW-0472">Membrane</keyword>
<evidence type="ECO:0000313" key="3">
    <source>
        <dbReference type="Proteomes" id="UP001166304"/>
    </source>
</evidence>
<dbReference type="AlphaFoldDB" id="A0AA41FYA3"/>
<keyword evidence="1" id="KW-0812">Transmembrane</keyword>
<feature type="transmembrane region" description="Helical" evidence="1">
    <location>
        <begin position="165"/>
        <end position="182"/>
    </location>
</feature>
<dbReference type="Pfam" id="PF01944">
    <property type="entry name" value="SpoIIM"/>
    <property type="match status" value="1"/>
</dbReference>
<protein>
    <submittedName>
        <fullName evidence="2">Stage II sporulation protein M</fullName>
    </submittedName>
</protein>
<accession>A0AA41FYA3</accession>
<name>A0AA41FYA3_9EURY</name>
<reference evidence="2" key="1">
    <citation type="submission" date="2021-06" db="EMBL/GenBank/DDBJ databases">
        <title>New haloarchaea isolates fom saline soil.</title>
        <authorList>
            <person name="Duran-Viseras A."/>
            <person name="Sanchez-Porro C.S."/>
            <person name="Ventosa A."/>
        </authorList>
    </citation>
    <scope>NUCLEOTIDE SEQUENCE</scope>
    <source>
        <strain evidence="2">JCM 18369</strain>
    </source>
</reference>
<proteinExistence type="predicted"/>
<dbReference type="RefSeq" id="WP_162411927.1">
    <property type="nucleotide sequence ID" value="NZ_JAHQXE010000001.1"/>
</dbReference>
<gene>
    <name evidence="2" type="ORF">KTS37_03250</name>
</gene>
<comment type="caution">
    <text evidence="2">The sequence shown here is derived from an EMBL/GenBank/DDBJ whole genome shotgun (WGS) entry which is preliminary data.</text>
</comment>
<dbReference type="EMBL" id="JAHQXE010000001">
    <property type="protein sequence ID" value="MBV0900795.1"/>
    <property type="molecule type" value="Genomic_DNA"/>
</dbReference>